<feature type="transmembrane region" description="Helical" evidence="1">
    <location>
        <begin position="143"/>
        <end position="163"/>
    </location>
</feature>
<keyword evidence="1" id="KW-0812">Transmembrane</keyword>
<keyword evidence="3" id="KW-1185">Reference proteome</keyword>
<dbReference type="InterPro" id="IPR000408">
    <property type="entry name" value="Reg_chr_condens"/>
</dbReference>
<accession>A0A162U090</accession>
<dbReference type="GeneID" id="28997304"/>
<feature type="transmembrane region" description="Helical" evidence="1">
    <location>
        <begin position="12"/>
        <end position="33"/>
    </location>
</feature>
<keyword evidence="1" id="KW-1133">Transmembrane helix</keyword>
<dbReference type="EMBL" id="KV440986">
    <property type="protein sequence ID" value="OAD71283.1"/>
    <property type="molecule type" value="Genomic_DNA"/>
</dbReference>
<dbReference type="PROSITE" id="PS00626">
    <property type="entry name" value="RCC1_2"/>
    <property type="match status" value="1"/>
</dbReference>
<organism evidence="2 3">
    <name type="scientific">Phycomyces blakesleeanus (strain ATCC 8743b / DSM 1359 / FGSC 10004 / NBRC 33097 / NRRL 1555)</name>
    <dbReference type="NCBI Taxonomy" id="763407"/>
    <lineage>
        <taxon>Eukaryota</taxon>
        <taxon>Fungi</taxon>
        <taxon>Fungi incertae sedis</taxon>
        <taxon>Mucoromycota</taxon>
        <taxon>Mucoromycotina</taxon>
        <taxon>Mucoromycetes</taxon>
        <taxon>Mucorales</taxon>
        <taxon>Phycomycetaceae</taxon>
        <taxon>Phycomyces</taxon>
    </lineage>
</organism>
<gene>
    <name evidence="2" type="ORF">PHYBLDRAFT_170656</name>
</gene>
<dbReference type="VEuPathDB" id="FungiDB:PHYBLDRAFT_170656"/>
<protein>
    <submittedName>
        <fullName evidence="2">Uncharacterized protein</fullName>
    </submittedName>
</protein>
<proteinExistence type="predicted"/>
<evidence type="ECO:0000313" key="2">
    <source>
        <dbReference type="EMBL" id="OAD71283.1"/>
    </source>
</evidence>
<feature type="transmembrane region" description="Helical" evidence="1">
    <location>
        <begin position="92"/>
        <end position="111"/>
    </location>
</feature>
<dbReference type="RefSeq" id="XP_018289323.1">
    <property type="nucleotide sequence ID" value="XM_018436398.1"/>
</dbReference>
<feature type="transmembrane region" description="Helical" evidence="1">
    <location>
        <begin position="53"/>
        <end position="85"/>
    </location>
</feature>
<keyword evidence="1" id="KW-0472">Membrane</keyword>
<dbReference type="InParanoid" id="A0A162U090"/>
<evidence type="ECO:0000313" key="3">
    <source>
        <dbReference type="Proteomes" id="UP000077315"/>
    </source>
</evidence>
<sequence>MQSRCRLSCGSLHLLLITVCIYSKVVVATLWFSKSFGLVEIFLSSTPQGYDRVLGFLVFPILFGRYWSLLFRCLDFGCLCFWMLFSGNRHPCIWTLFACVTGAACRPLTAVKLGVFSRVFNYCSHAFDCHISGLYPSIGLVAAHRHLTVACIWISLSGFPAFVLKRMSVVLLQYLCLWIVLSINRIWSTLVALGVLEKHYSSFCVSLVPSSGFCRVDRCINSSLGDIENFIDSYEYLIQPWVEHKPAYYELSSNLADIWNQDSINWVNRVMFGAVKKSRLKQAIPAMSVYQGQTTYI</sequence>
<dbReference type="Proteomes" id="UP000077315">
    <property type="component" value="Unassembled WGS sequence"/>
</dbReference>
<name>A0A162U090_PHYB8</name>
<reference evidence="3" key="1">
    <citation type="submission" date="2015-06" db="EMBL/GenBank/DDBJ databases">
        <title>Expansion of signal transduction pathways in fungi by whole-genome duplication.</title>
        <authorList>
            <consortium name="DOE Joint Genome Institute"/>
            <person name="Corrochano L.M."/>
            <person name="Kuo A."/>
            <person name="Marcet-Houben M."/>
            <person name="Polaino S."/>
            <person name="Salamov A."/>
            <person name="Villalobos J.M."/>
            <person name="Alvarez M.I."/>
            <person name="Avalos J."/>
            <person name="Benito E.P."/>
            <person name="Benoit I."/>
            <person name="Burger G."/>
            <person name="Camino L.P."/>
            <person name="Canovas D."/>
            <person name="Cerda-Olmedo E."/>
            <person name="Cheng J.-F."/>
            <person name="Dominguez A."/>
            <person name="Elias M."/>
            <person name="Eslava A.P."/>
            <person name="Glaser F."/>
            <person name="Grimwood J."/>
            <person name="Gutierrez G."/>
            <person name="Heitman J."/>
            <person name="Henrissat B."/>
            <person name="Iturriaga E.A."/>
            <person name="Lang B.F."/>
            <person name="Lavin J.L."/>
            <person name="Lee S."/>
            <person name="Li W."/>
            <person name="Lindquist E."/>
            <person name="Lopez-Garcia S."/>
            <person name="Luque E.M."/>
            <person name="Marcos A.T."/>
            <person name="Martin J."/>
            <person name="McCluskey K."/>
            <person name="Medina H.R."/>
            <person name="Miralles-Duran A."/>
            <person name="Miyazaki A."/>
            <person name="Munoz-Torres E."/>
            <person name="Oguiza J.A."/>
            <person name="Ohm R."/>
            <person name="Olmedo M."/>
            <person name="Orejas M."/>
            <person name="Ortiz-Castellanos L."/>
            <person name="Pisabarro A.G."/>
            <person name="Rodriguez-Romero J."/>
            <person name="Ruiz-Herrera J."/>
            <person name="Ruiz-Vazquez R."/>
            <person name="Sanz C."/>
            <person name="Schackwitz W."/>
            <person name="Schmutz J."/>
            <person name="Shahriari M."/>
            <person name="Shelest E."/>
            <person name="Silva-Franco F."/>
            <person name="Soanes D."/>
            <person name="Syed K."/>
            <person name="Tagua V.G."/>
            <person name="Talbot N.J."/>
            <person name="Thon M."/>
            <person name="De vries R.P."/>
            <person name="Wiebenga A."/>
            <person name="Yadav J.S."/>
            <person name="Braun E.L."/>
            <person name="Baker S."/>
            <person name="Garre V."/>
            <person name="Horwitz B."/>
            <person name="Torres-Martinez S."/>
            <person name="Idnurm A."/>
            <person name="Herrera-Estrella A."/>
            <person name="Gabaldon T."/>
            <person name="Grigoriev I.V."/>
        </authorList>
    </citation>
    <scope>NUCLEOTIDE SEQUENCE [LARGE SCALE GENOMIC DNA]</scope>
    <source>
        <strain evidence="3">NRRL 1555(-)</strain>
    </source>
</reference>
<dbReference type="AlphaFoldDB" id="A0A162U090"/>
<evidence type="ECO:0000256" key="1">
    <source>
        <dbReference type="SAM" id="Phobius"/>
    </source>
</evidence>
<feature type="transmembrane region" description="Helical" evidence="1">
    <location>
        <begin position="175"/>
        <end position="196"/>
    </location>
</feature>